<keyword evidence="3 10" id="KW-0808">Transferase</keyword>
<name>A0A4Z1PTC2_9PEZI</name>
<dbReference type="Gene3D" id="3.40.50.150">
    <property type="entry name" value="Vaccinia Virus protein VP39"/>
    <property type="match status" value="1"/>
</dbReference>
<evidence type="ECO:0000256" key="1">
    <source>
        <dbReference type="ARBA" id="ARBA00004123"/>
    </source>
</evidence>
<keyword evidence="6" id="KW-0804">Transcription</keyword>
<gene>
    <name evidence="10" type="ORF">E6O75_ATG01020</name>
</gene>
<dbReference type="PANTHER" id="PTHR43591">
    <property type="entry name" value="METHYLTRANSFERASE"/>
    <property type="match status" value="1"/>
</dbReference>
<comment type="subcellular location">
    <subcellularLocation>
        <location evidence="1">Nucleus</location>
    </subcellularLocation>
</comment>
<dbReference type="Proteomes" id="UP000298493">
    <property type="component" value="Unassembled WGS sequence"/>
</dbReference>
<evidence type="ECO:0000256" key="2">
    <source>
        <dbReference type="ARBA" id="ARBA00022603"/>
    </source>
</evidence>
<reference evidence="10 11" key="1">
    <citation type="submission" date="2019-04" db="EMBL/GenBank/DDBJ databases">
        <title>High contiguity whole genome sequence and gene annotation resource for two Venturia nashicola isolates.</title>
        <authorList>
            <person name="Prokchorchik M."/>
            <person name="Won K."/>
            <person name="Lee Y."/>
            <person name="Choi E.D."/>
            <person name="Segonzac C."/>
            <person name="Sohn K.H."/>
        </authorList>
    </citation>
    <scope>NUCLEOTIDE SEQUENCE [LARGE SCALE GENOMIC DNA]</scope>
    <source>
        <strain evidence="10 11">PRI2</strain>
    </source>
</reference>
<keyword evidence="5" id="KW-0805">Transcription regulation</keyword>
<evidence type="ECO:0000256" key="9">
    <source>
        <dbReference type="ARBA" id="ARBA00047870"/>
    </source>
</evidence>
<dbReference type="InterPro" id="IPR029063">
    <property type="entry name" value="SAM-dependent_MTases_sf"/>
</dbReference>
<dbReference type="PANTHER" id="PTHR43591:SF30">
    <property type="entry name" value="PROTEIN-METHIONINE METHYLTRANSFERASE LAEA"/>
    <property type="match status" value="1"/>
</dbReference>
<evidence type="ECO:0000256" key="5">
    <source>
        <dbReference type="ARBA" id="ARBA00023015"/>
    </source>
</evidence>
<evidence type="ECO:0000256" key="7">
    <source>
        <dbReference type="ARBA" id="ARBA00023242"/>
    </source>
</evidence>
<protein>
    <submittedName>
        <fullName evidence="10">Methyltransferase LaeA</fullName>
    </submittedName>
</protein>
<dbReference type="AlphaFoldDB" id="A0A4Z1PTC2"/>
<evidence type="ECO:0000256" key="6">
    <source>
        <dbReference type="ARBA" id="ARBA00023163"/>
    </source>
</evidence>
<evidence type="ECO:0000256" key="4">
    <source>
        <dbReference type="ARBA" id="ARBA00022691"/>
    </source>
</evidence>
<dbReference type="GO" id="GO:0032259">
    <property type="term" value="P:methylation"/>
    <property type="evidence" value="ECO:0007669"/>
    <property type="project" value="UniProtKB-KW"/>
</dbReference>
<evidence type="ECO:0000313" key="10">
    <source>
        <dbReference type="EMBL" id="TID26527.1"/>
    </source>
</evidence>
<dbReference type="SUPFAM" id="SSF53335">
    <property type="entry name" value="S-adenosyl-L-methionine-dependent methyltransferases"/>
    <property type="match status" value="1"/>
</dbReference>
<dbReference type="EMBL" id="SNSC02000002">
    <property type="protein sequence ID" value="TID26527.1"/>
    <property type="molecule type" value="Genomic_DNA"/>
</dbReference>
<evidence type="ECO:0000256" key="8">
    <source>
        <dbReference type="ARBA" id="ARBA00038158"/>
    </source>
</evidence>
<comment type="caution">
    <text evidence="10">The sequence shown here is derived from an EMBL/GenBank/DDBJ whole genome shotgun (WGS) entry which is preliminary data.</text>
</comment>
<evidence type="ECO:0000256" key="3">
    <source>
        <dbReference type="ARBA" id="ARBA00022679"/>
    </source>
</evidence>
<dbReference type="Pfam" id="PF13489">
    <property type="entry name" value="Methyltransf_23"/>
    <property type="match status" value="1"/>
</dbReference>
<keyword evidence="7" id="KW-0539">Nucleus</keyword>
<accession>A0A4Z1PTC2</accession>
<evidence type="ECO:0000313" key="11">
    <source>
        <dbReference type="Proteomes" id="UP000298493"/>
    </source>
</evidence>
<comment type="catalytic activity">
    <reaction evidence="9">
        <text>L-methionyl-[protein] + S-adenosyl-L-methionine = S-methyl-L-methionyl-[protein] + S-adenosyl-L-homocysteine</text>
        <dbReference type="Rhea" id="RHEA:60560"/>
        <dbReference type="Rhea" id="RHEA-COMP:12313"/>
        <dbReference type="Rhea" id="RHEA-COMP:15592"/>
        <dbReference type="ChEBI" id="CHEBI:16044"/>
        <dbReference type="ChEBI" id="CHEBI:57856"/>
        <dbReference type="ChEBI" id="CHEBI:59789"/>
        <dbReference type="ChEBI" id="CHEBI:142742"/>
    </reaction>
    <physiologicalReaction direction="left-to-right" evidence="9">
        <dbReference type="Rhea" id="RHEA:60561"/>
    </physiologicalReaction>
</comment>
<dbReference type="STRING" id="86259.A0A4Z1PTC2"/>
<keyword evidence="11" id="KW-1185">Reference proteome</keyword>
<proteinExistence type="inferred from homology"/>
<dbReference type="GO" id="GO:0008168">
    <property type="term" value="F:methyltransferase activity"/>
    <property type="evidence" value="ECO:0007669"/>
    <property type="project" value="UniProtKB-KW"/>
</dbReference>
<keyword evidence="2 10" id="KW-0489">Methyltransferase</keyword>
<organism evidence="10 11">
    <name type="scientific">Venturia nashicola</name>
    <dbReference type="NCBI Taxonomy" id="86259"/>
    <lineage>
        <taxon>Eukaryota</taxon>
        <taxon>Fungi</taxon>
        <taxon>Dikarya</taxon>
        <taxon>Ascomycota</taxon>
        <taxon>Pezizomycotina</taxon>
        <taxon>Dothideomycetes</taxon>
        <taxon>Pleosporomycetidae</taxon>
        <taxon>Venturiales</taxon>
        <taxon>Venturiaceae</taxon>
        <taxon>Venturia</taxon>
    </lineage>
</organism>
<sequence>MVTMASNGMSLPVQQDCMENGRLYHGHRRGLYMYPCDEANAQDEKDRMDIYHKIMEVARRGQLHTAPIYINPHDPPRILDLGCGTGIWAIDMADKYQNAEVVGLDLVNMQPQKIPPNLRFRVPRDYEGLVWGLGEDSWDLIHIQQGCGSVSSWPELYQKVYTHLKPGQGWIEQVEIDLQPRCDDGTLPPNSYLVQWYNYLRDATRRSHKPIEYQHTTRQHLESAGFIDVQEQVIRAPLNSWPSDPHQKSIARWYNLGLTDGLEALSLGPFTRVNRWNADEHVRPLVKEVRKEIASPKIHAYNNIHVWTARRPMQ</sequence>
<dbReference type="CDD" id="cd02440">
    <property type="entry name" value="AdoMet_MTases"/>
    <property type="match status" value="1"/>
</dbReference>
<dbReference type="GO" id="GO:0005634">
    <property type="term" value="C:nucleus"/>
    <property type="evidence" value="ECO:0007669"/>
    <property type="project" value="UniProtKB-SubCell"/>
</dbReference>
<dbReference type="OrthoDB" id="2013972at2759"/>
<keyword evidence="4" id="KW-0949">S-adenosyl-L-methionine</keyword>
<comment type="similarity">
    <text evidence="8">Belongs to the methyltransferase superfamily. LaeA methyltransferase family.</text>
</comment>